<proteinExistence type="predicted"/>
<dbReference type="Pfam" id="PF12697">
    <property type="entry name" value="Abhydrolase_6"/>
    <property type="match status" value="1"/>
</dbReference>
<name>A0A917XFL0_9ACTN</name>
<evidence type="ECO:0000313" key="3">
    <source>
        <dbReference type="EMBL" id="GGN19663.1"/>
    </source>
</evidence>
<evidence type="ECO:0000256" key="1">
    <source>
        <dbReference type="SAM" id="MobiDB-lite"/>
    </source>
</evidence>
<dbReference type="GO" id="GO:0016020">
    <property type="term" value="C:membrane"/>
    <property type="evidence" value="ECO:0007669"/>
    <property type="project" value="TreeGrafter"/>
</dbReference>
<dbReference type="InterPro" id="IPR029058">
    <property type="entry name" value="AB_hydrolase_fold"/>
</dbReference>
<dbReference type="RefSeq" id="WP_189265015.1">
    <property type="nucleotide sequence ID" value="NZ_BMML01000011.1"/>
</dbReference>
<organism evidence="3 4">
    <name type="scientific">Streptomyces fuscichromogenes</name>
    <dbReference type="NCBI Taxonomy" id="1324013"/>
    <lineage>
        <taxon>Bacteria</taxon>
        <taxon>Bacillati</taxon>
        <taxon>Actinomycetota</taxon>
        <taxon>Actinomycetes</taxon>
        <taxon>Kitasatosporales</taxon>
        <taxon>Streptomycetaceae</taxon>
        <taxon>Streptomyces</taxon>
    </lineage>
</organism>
<dbReference type="PANTHER" id="PTHR43798">
    <property type="entry name" value="MONOACYLGLYCEROL LIPASE"/>
    <property type="match status" value="1"/>
</dbReference>
<protein>
    <recommendedName>
        <fullName evidence="2">AB hydrolase-1 domain-containing protein</fullName>
    </recommendedName>
</protein>
<comment type="caution">
    <text evidence="3">The sequence shown here is derived from an EMBL/GenBank/DDBJ whole genome shotgun (WGS) entry which is preliminary data.</text>
</comment>
<feature type="domain" description="AB hydrolase-1" evidence="2">
    <location>
        <begin position="350"/>
        <end position="592"/>
    </location>
</feature>
<keyword evidence="4" id="KW-1185">Reference proteome</keyword>
<dbReference type="Gene3D" id="3.40.50.1820">
    <property type="entry name" value="alpha/beta hydrolase"/>
    <property type="match status" value="1"/>
</dbReference>
<accession>A0A917XFL0</accession>
<dbReference type="AlphaFoldDB" id="A0A917XFL0"/>
<reference evidence="3" key="1">
    <citation type="journal article" date="2014" name="Int. J. Syst. Evol. Microbiol.">
        <title>Complete genome sequence of Corynebacterium casei LMG S-19264T (=DSM 44701T), isolated from a smear-ripened cheese.</title>
        <authorList>
            <consortium name="US DOE Joint Genome Institute (JGI-PGF)"/>
            <person name="Walter F."/>
            <person name="Albersmeier A."/>
            <person name="Kalinowski J."/>
            <person name="Ruckert C."/>
        </authorList>
    </citation>
    <scope>NUCLEOTIDE SEQUENCE</scope>
    <source>
        <strain evidence="3">CGMCC 4.7110</strain>
    </source>
</reference>
<dbReference type="PANTHER" id="PTHR43798:SF33">
    <property type="entry name" value="HYDROLASE, PUTATIVE (AFU_ORTHOLOGUE AFUA_2G14860)-RELATED"/>
    <property type="match status" value="1"/>
</dbReference>
<dbReference type="GO" id="GO:0003824">
    <property type="term" value="F:catalytic activity"/>
    <property type="evidence" value="ECO:0007669"/>
    <property type="project" value="UniProtKB-ARBA"/>
</dbReference>
<dbReference type="InterPro" id="IPR050266">
    <property type="entry name" value="AB_hydrolase_sf"/>
</dbReference>
<dbReference type="EMBL" id="BMML01000011">
    <property type="protein sequence ID" value="GGN19663.1"/>
    <property type="molecule type" value="Genomic_DNA"/>
</dbReference>
<dbReference type="SUPFAM" id="SSF53474">
    <property type="entry name" value="alpha/beta-Hydrolases"/>
    <property type="match status" value="1"/>
</dbReference>
<feature type="region of interest" description="Disordered" evidence="1">
    <location>
        <begin position="610"/>
        <end position="635"/>
    </location>
</feature>
<dbReference type="Proteomes" id="UP000653411">
    <property type="component" value="Unassembled WGS sequence"/>
</dbReference>
<gene>
    <name evidence="3" type="ORF">GCM10011578_049660</name>
</gene>
<sequence length="635" mass="68616">MNLSRRFAAALFKPRPVTRDGAIAASERLSAATTLASSLEYLTQRHQIRTGGLNDWAVIKGVQAASTPLTRRLLDAVSGERTTTALHLARAVVSAGMLLPGNSRWRGAGSVFLGTSTALLYPRHRYGTDGSDQVSVLVQTANGLARLSGRPPTQDAALWYVALQSNLSYLVSGWVKLMGPHWRDATALGGVLRTRTYGHEPSFRLAERYPRAGRLVAHGVLALECFFPVAYLGGGALARPVLACAAAFHTTNGFVMGLGRFVSSFVAMHPAVAYTAVSRTHPAVADRDDRALTVALGTAGAAAVVAGAVAVQRRMHAGEGWPTSRWTTTRHGNVLQYELMSAGDRDKPVLVFCHGLGTTSEHFAWISETIARQSGYGVLTYARAGYAGSVRRSAESYRLNESVDDLNDVIDSAIDGGRKVVLVGHSLGGELCRLAAMRLGARVHGVVYLDSAHPAELNRSEQQSESARLLRESLTMMTWSLRLGAGVLMNRPDWLESLPESYRSRAFAQYCSPGTWAAARREWAAVEREFRAFDGDLQRIDAHALVISAQQTTDRDPEQLLLHRELARAHEGAGRWAELSVEDANHEGLIVEARHGLQVASRIVRFLDETGDGEHRSGPPAPGGRSIPSLDGGAR</sequence>
<evidence type="ECO:0000313" key="4">
    <source>
        <dbReference type="Proteomes" id="UP000653411"/>
    </source>
</evidence>
<reference evidence="3" key="2">
    <citation type="submission" date="2020-09" db="EMBL/GenBank/DDBJ databases">
        <authorList>
            <person name="Sun Q."/>
            <person name="Zhou Y."/>
        </authorList>
    </citation>
    <scope>NUCLEOTIDE SEQUENCE</scope>
    <source>
        <strain evidence="3">CGMCC 4.7110</strain>
    </source>
</reference>
<dbReference type="InterPro" id="IPR000073">
    <property type="entry name" value="AB_hydrolase_1"/>
</dbReference>
<evidence type="ECO:0000259" key="2">
    <source>
        <dbReference type="Pfam" id="PF12697"/>
    </source>
</evidence>